<organism evidence="11 12">
    <name type="scientific">Saccoglossus kowalevskii</name>
    <name type="common">Acorn worm</name>
    <dbReference type="NCBI Taxonomy" id="10224"/>
    <lineage>
        <taxon>Eukaryota</taxon>
        <taxon>Metazoa</taxon>
        <taxon>Hemichordata</taxon>
        <taxon>Enteropneusta</taxon>
        <taxon>Harrimaniidae</taxon>
        <taxon>Saccoglossus</taxon>
    </lineage>
</organism>
<comment type="subunit">
    <text evidence="8">Homodimer. Only the dimer is catalytically active, as the active sites are constructed of residues from both monomers.</text>
</comment>
<keyword evidence="4" id="KW-0620">Polyamine biosynthesis</keyword>
<dbReference type="CDD" id="cd00622">
    <property type="entry name" value="PLPDE_III_ODC"/>
    <property type="match status" value="1"/>
</dbReference>
<dbReference type="PANTHER" id="PTHR11482:SF6">
    <property type="entry name" value="ORNITHINE DECARBOXYLASE 1-RELATED"/>
    <property type="match status" value="1"/>
</dbReference>
<evidence type="ECO:0000256" key="6">
    <source>
        <dbReference type="ARBA" id="ARBA00034115"/>
    </source>
</evidence>
<comment type="cofactor">
    <cofactor evidence="1">
        <name>pyridoxal 5'-phosphate</name>
        <dbReference type="ChEBI" id="CHEBI:597326"/>
    </cofactor>
</comment>
<reference evidence="12" key="1">
    <citation type="submission" date="2025-08" db="UniProtKB">
        <authorList>
            <consortium name="RefSeq"/>
        </authorList>
    </citation>
    <scope>IDENTIFICATION</scope>
    <source>
        <tissue evidence="12">Testes</tissue>
    </source>
</reference>
<evidence type="ECO:0000259" key="10">
    <source>
        <dbReference type="Pfam" id="PF02784"/>
    </source>
</evidence>
<dbReference type="PRINTS" id="PR01182">
    <property type="entry name" value="ORNDCRBXLASE"/>
</dbReference>
<dbReference type="PROSITE" id="PS00878">
    <property type="entry name" value="ODR_DC_2_1"/>
    <property type="match status" value="1"/>
</dbReference>
<evidence type="ECO:0000256" key="3">
    <source>
        <dbReference type="ARBA" id="ARBA00022898"/>
    </source>
</evidence>
<evidence type="ECO:0000313" key="11">
    <source>
        <dbReference type="Proteomes" id="UP000694865"/>
    </source>
</evidence>
<dbReference type="InterPro" id="IPR029066">
    <property type="entry name" value="PLP-binding_barrel"/>
</dbReference>
<proteinExistence type="inferred from homology"/>
<evidence type="ECO:0000256" key="1">
    <source>
        <dbReference type="ARBA" id="ARBA00001933"/>
    </source>
</evidence>
<dbReference type="SUPFAM" id="SSF50621">
    <property type="entry name" value="Alanine racemase C-terminal domain-like"/>
    <property type="match status" value="1"/>
</dbReference>
<dbReference type="InterPro" id="IPR009006">
    <property type="entry name" value="Ala_racemase/Decarboxylase_C"/>
</dbReference>
<keyword evidence="5" id="KW-0456">Lyase</keyword>
<dbReference type="Gene3D" id="3.20.20.10">
    <property type="entry name" value="Alanine racemase"/>
    <property type="match status" value="1"/>
</dbReference>
<evidence type="ECO:0000256" key="2">
    <source>
        <dbReference type="ARBA" id="ARBA00008872"/>
    </source>
</evidence>
<evidence type="ECO:0000256" key="8">
    <source>
        <dbReference type="ARBA" id="ARBA00046672"/>
    </source>
</evidence>
<dbReference type="InterPro" id="IPR022644">
    <property type="entry name" value="De-COase2_N"/>
</dbReference>
<dbReference type="InterPro" id="IPR000183">
    <property type="entry name" value="Orn/DAP/Arg_de-COase"/>
</dbReference>
<accession>A0ABM0M788</accession>
<dbReference type="Gene3D" id="2.40.37.10">
    <property type="entry name" value="Lyase, Ornithine Decarboxylase, Chain A, domain 1"/>
    <property type="match status" value="1"/>
</dbReference>
<evidence type="ECO:0000313" key="12">
    <source>
        <dbReference type="RefSeq" id="XP_006815879.1"/>
    </source>
</evidence>
<evidence type="ECO:0000256" key="5">
    <source>
        <dbReference type="ARBA" id="ARBA00023239"/>
    </source>
</evidence>
<dbReference type="GeneID" id="102806438"/>
<dbReference type="Proteomes" id="UP000694865">
    <property type="component" value="Unplaced"/>
</dbReference>
<evidence type="ECO:0000256" key="4">
    <source>
        <dbReference type="ARBA" id="ARBA00023115"/>
    </source>
</evidence>
<evidence type="ECO:0000256" key="9">
    <source>
        <dbReference type="ARBA" id="ARBA00049127"/>
    </source>
</evidence>
<comment type="pathway">
    <text evidence="6">Amine and polyamine biosynthesis; putrescine biosynthesis via L-ornithine pathway; putrescine from L-ornithine: step 1/1.</text>
</comment>
<sequence length="438" mass="48609">MNTLDENEVQTVEEHIKPRDIIVQTVGMKEMQKNDDAFYIINLGEVVRRFKEWQNVLPRVQPFYAVKCNPHPAILAVLAALGTGFDCASKTEIDDVMSMGVPVSRIIYAVPCKSKTHLQFAEERNVRLMTFDNEYELYKTKEIFPNAELVIRILADDPNALDPMGDKFGCDVNHTRHLLNVAKNLGLNVVGVSFHVGSFCGDASAYATAIGLARLVFNYASEIGFNFTLLDIGGGYPGTDNGPITIQDIAEKINQSLNEHFPVGCDVRIISEPGLYFVWSACTLTVNVIGKRLKEKETCTNKGAADDTVERTQKERSFMYYCNDSKHMSFGYILSCSNLHYAIVPTLLKPAQSNTPKFSSCIWGQTCDGADLIVGHCLLPELDIGDWIIFEDFGGYTMAVASGFNGFTAPICICMATQSVWSFLKPLLAKVTLLTKKM</sequence>
<evidence type="ECO:0000256" key="7">
    <source>
        <dbReference type="ARBA" id="ARBA00034138"/>
    </source>
</evidence>
<dbReference type="PRINTS" id="PR01179">
    <property type="entry name" value="ODADCRBXLASE"/>
</dbReference>
<protein>
    <recommendedName>
        <fullName evidence="7">ornithine decarboxylase</fullName>
        <ecNumber evidence="7">4.1.1.17</ecNumber>
    </recommendedName>
</protein>
<dbReference type="SUPFAM" id="SSF51419">
    <property type="entry name" value="PLP-binding barrel"/>
    <property type="match status" value="1"/>
</dbReference>
<dbReference type="PANTHER" id="PTHR11482">
    <property type="entry name" value="ARGININE/DIAMINOPIMELATE/ORNITHINE DECARBOXYLASE"/>
    <property type="match status" value="1"/>
</dbReference>
<keyword evidence="3" id="KW-0663">Pyridoxal phosphate</keyword>
<name>A0ABM0M788_SACKO</name>
<comment type="similarity">
    <text evidence="2">Belongs to the Orn/Lys/Arg decarboxylase class-II family.</text>
</comment>
<dbReference type="RefSeq" id="XP_006815879.1">
    <property type="nucleotide sequence ID" value="XM_006815816.1"/>
</dbReference>
<comment type="catalytic activity">
    <reaction evidence="9">
        <text>L-ornithine + H(+) = putrescine + CO2</text>
        <dbReference type="Rhea" id="RHEA:22964"/>
        <dbReference type="ChEBI" id="CHEBI:15378"/>
        <dbReference type="ChEBI" id="CHEBI:16526"/>
        <dbReference type="ChEBI" id="CHEBI:46911"/>
        <dbReference type="ChEBI" id="CHEBI:326268"/>
        <dbReference type="EC" id="4.1.1.17"/>
    </reaction>
</comment>
<dbReference type="InterPro" id="IPR022653">
    <property type="entry name" value="De-COase2_pyr-phos_BS"/>
</dbReference>
<feature type="domain" description="Orn/DAP/Arg decarboxylase 2 N-terminal" evidence="10">
    <location>
        <begin position="43"/>
        <end position="278"/>
    </location>
</feature>
<keyword evidence="11" id="KW-1185">Reference proteome</keyword>
<gene>
    <name evidence="12" type="primary">LOC102806438</name>
</gene>
<dbReference type="Pfam" id="PF02784">
    <property type="entry name" value="Orn_Arg_deC_N"/>
    <property type="match status" value="1"/>
</dbReference>
<dbReference type="InterPro" id="IPR002433">
    <property type="entry name" value="Orn_de-COase"/>
</dbReference>
<dbReference type="EC" id="4.1.1.17" evidence="7"/>